<name>A0ABY7THV9_9SPHN</name>
<reference evidence="2 3" key="1">
    <citation type="submission" date="2023-02" db="EMBL/GenBank/DDBJ databases">
        <title>Genome sequence of Sphingomonas naphthae.</title>
        <authorList>
            <person name="Kim S."/>
            <person name="Heo J."/>
            <person name="Kwon S.-W."/>
        </authorList>
    </citation>
    <scope>NUCLEOTIDE SEQUENCE [LARGE SCALE GENOMIC DNA]</scope>
    <source>
        <strain evidence="2 3">KACC 18716</strain>
    </source>
</reference>
<dbReference type="Proteomes" id="UP001220395">
    <property type="component" value="Chromosome"/>
</dbReference>
<dbReference type="RefSeq" id="WP_273686491.1">
    <property type="nucleotide sequence ID" value="NZ_CP117411.1"/>
</dbReference>
<evidence type="ECO:0000259" key="1">
    <source>
        <dbReference type="PROSITE" id="PS51832"/>
    </source>
</evidence>
<evidence type="ECO:0000313" key="2">
    <source>
        <dbReference type="EMBL" id="WCT72525.1"/>
    </source>
</evidence>
<organism evidence="2 3">
    <name type="scientific">Sphingomonas naphthae</name>
    <dbReference type="NCBI Taxonomy" id="1813468"/>
    <lineage>
        <taxon>Bacteria</taxon>
        <taxon>Pseudomonadati</taxon>
        <taxon>Pseudomonadota</taxon>
        <taxon>Alphaproteobacteria</taxon>
        <taxon>Sphingomonadales</taxon>
        <taxon>Sphingomonadaceae</taxon>
        <taxon>Sphingomonas</taxon>
    </lineage>
</organism>
<dbReference type="SUPFAM" id="SSF109604">
    <property type="entry name" value="HD-domain/PDEase-like"/>
    <property type="match status" value="2"/>
</dbReference>
<dbReference type="SMART" id="SM00471">
    <property type="entry name" value="HDc"/>
    <property type="match status" value="1"/>
</dbReference>
<proteinExistence type="predicted"/>
<feature type="domain" description="HD-GYP" evidence="1">
    <location>
        <begin position="254"/>
        <end position="446"/>
    </location>
</feature>
<dbReference type="InterPro" id="IPR003607">
    <property type="entry name" value="HD/PDEase_dom"/>
</dbReference>
<evidence type="ECO:0000313" key="3">
    <source>
        <dbReference type="Proteomes" id="UP001220395"/>
    </source>
</evidence>
<gene>
    <name evidence="2" type="ORF">PQ455_12875</name>
</gene>
<dbReference type="EMBL" id="CP117411">
    <property type="protein sequence ID" value="WCT72525.1"/>
    <property type="molecule type" value="Genomic_DNA"/>
</dbReference>
<dbReference type="PANTHER" id="PTHR45228">
    <property type="entry name" value="CYCLIC DI-GMP PHOSPHODIESTERASE TM_0186-RELATED"/>
    <property type="match status" value="1"/>
</dbReference>
<protein>
    <submittedName>
        <fullName evidence="2">HD domain-containing protein</fullName>
    </submittedName>
</protein>
<dbReference type="InterPro" id="IPR037522">
    <property type="entry name" value="HD_GYP_dom"/>
</dbReference>
<keyword evidence="3" id="KW-1185">Reference proteome</keyword>
<dbReference type="Pfam" id="PF13487">
    <property type="entry name" value="HD_5"/>
    <property type="match status" value="2"/>
</dbReference>
<dbReference type="Gene3D" id="1.10.3210.10">
    <property type="entry name" value="Hypothetical protein af1432"/>
    <property type="match status" value="3"/>
</dbReference>
<sequence>MPLAELLGAFSHALDLTEGQPVGHCLRTCWIGSRIGRFLGLDAQDLHDLYYVLLLKDLGCSSNAARISALYLADDRRFKGEYKLVGEGVPAVLRFLFATTGRGAPAHRKMGALMHILRNGGTIAQEMIETRCTRGAEIARTLRFSEGVAAGIYSLDEHWDGTGRPRALAGEAIPLFSRIALLAQVAEVFHAAGGPDAAIAEVRRRCGSWFDPALVRAFNHVVREPRFWEDLANHDDIEALVLTLEPGRAAVIVDEDYLDDIVAAFGQVIDAKSPYTAGHSHRTADLTVKLAARLGLDPAVQRWLRRGAFLHDIGKLAVSSAILDKPGRLDPAEWAEIRGHAAQTQAILGRISALADIAPIAAAHHERLDGRGYPQRLSSTSISLPTRIITICDWYDALTSERPYRPALTTAQALEVIEREVGRAIDRKCFMALREMCGDREEVVAA</sequence>
<dbReference type="PANTHER" id="PTHR45228:SF5">
    <property type="entry name" value="CYCLIC DI-GMP PHOSPHODIESTERASE VC_1348-RELATED"/>
    <property type="match status" value="1"/>
</dbReference>
<dbReference type="InterPro" id="IPR052020">
    <property type="entry name" value="Cyclic_di-GMP/3'3'-cGAMP_PDE"/>
</dbReference>
<dbReference type="CDD" id="cd00077">
    <property type="entry name" value="HDc"/>
    <property type="match status" value="1"/>
</dbReference>
<dbReference type="PROSITE" id="PS51832">
    <property type="entry name" value="HD_GYP"/>
    <property type="match status" value="1"/>
</dbReference>
<accession>A0ABY7THV9</accession>